<dbReference type="PANTHER" id="PTHR11439">
    <property type="entry name" value="GAG-POL-RELATED RETROTRANSPOSON"/>
    <property type="match status" value="1"/>
</dbReference>
<protein>
    <submittedName>
        <fullName evidence="1">Retrovirus-related Pol polyprotein from transposon TNT 1-94</fullName>
    </submittedName>
</protein>
<comment type="caution">
    <text evidence="1">The sequence shown here is derived from an EMBL/GenBank/DDBJ whole genome shotgun (WGS) entry which is preliminary data.</text>
</comment>
<sequence length="198" mass="22581">MHNLGVIKRFNMQDLGSLMFVMICTRPDIIAHAVGVVSRYMAELGREHWEAIKRILRCIKGTSDVALCFGDSYLIVKGFVDSDYAGDLDGSKSTTRYVFTLSSRTLSWVSKLQSVVVMLTTEAKYYAAPQANKEAISLKVLLEELEHKQKKITLFCDNQSALYLARNPAFHSKTKHIRVQYHFIREKVEEGTMDIVRK</sequence>
<dbReference type="CDD" id="cd09272">
    <property type="entry name" value="RNase_HI_RT_Ty1"/>
    <property type="match status" value="1"/>
</dbReference>
<dbReference type="PANTHER" id="PTHR11439:SF467">
    <property type="entry name" value="INTEGRASE CATALYTIC DOMAIN-CONTAINING PROTEIN"/>
    <property type="match status" value="1"/>
</dbReference>
<organism evidence="1">
    <name type="scientific">Tanacetum cinerariifolium</name>
    <name type="common">Dalmatian daisy</name>
    <name type="synonym">Chrysanthemum cinerariifolium</name>
    <dbReference type="NCBI Taxonomy" id="118510"/>
    <lineage>
        <taxon>Eukaryota</taxon>
        <taxon>Viridiplantae</taxon>
        <taxon>Streptophyta</taxon>
        <taxon>Embryophyta</taxon>
        <taxon>Tracheophyta</taxon>
        <taxon>Spermatophyta</taxon>
        <taxon>Magnoliopsida</taxon>
        <taxon>eudicotyledons</taxon>
        <taxon>Gunneridae</taxon>
        <taxon>Pentapetalae</taxon>
        <taxon>asterids</taxon>
        <taxon>campanulids</taxon>
        <taxon>Asterales</taxon>
        <taxon>Asteraceae</taxon>
        <taxon>Asteroideae</taxon>
        <taxon>Anthemideae</taxon>
        <taxon>Anthemidinae</taxon>
        <taxon>Tanacetum</taxon>
    </lineage>
</organism>
<reference evidence="1" key="1">
    <citation type="journal article" date="2019" name="Sci. Rep.">
        <title>Draft genome of Tanacetum cinerariifolium, the natural source of mosquito coil.</title>
        <authorList>
            <person name="Yamashiro T."/>
            <person name="Shiraishi A."/>
            <person name="Satake H."/>
            <person name="Nakayama K."/>
        </authorList>
    </citation>
    <scope>NUCLEOTIDE SEQUENCE</scope>
</reference>
<accession>A0A6L2JBU0</accession>
<dbReference type="EMBL" id="BKCJ010000562">
    <property type="protein sequence ID" value="GEU34309.1"/>
    <property type="molecule type" value="Genomic_DNA"/>
</dbReference>
<dbReference type="AlphaFoldDB" id="A0A6L2JBU0"/>
<proteinExistence type="predicted"/>
<dbReference type="InterPro" id="IPR043502">
    <property type="entry name" value="DNA/RNA_pol_sf"/>
</dbReference>
<name>A0A6L2JBU0_TANCI</name>
<evidence type="ECO:0000313" key="1">
    <source>
        <dbReference type="EMBL" id="GEU34309.1"/>
    </source>
</evidence>
<gene>
    <name evidence="1" type="ORF">Tci_006287</name>
</gene>
<dbReference type="SUPFAM" id="SSF56672">
    <property type="entry name" value="DNA/RNA polymerases"/>
    <property type="match status" value="1"/>
</dbReference>